<keyword evidence="3" id="KW-1185">Reference proteome</keyword>
<dbReference type="Gramene" id="ONK63963">
    <property type="protein sequence ID" value="ONK63963"/>
    <property type="gene ID" value="A4U43_C07F20710"/>
</dbReference>
<sequence length="135" mass="14476">MSSSSSTGPIGDKGPQRGLSYSHHDMGLAEEKIAYLQSIVLAERREKEDAFERAHVARLDSKKLKVGLKEEILDVQGGLGILKKDEETDGRSNEDEGENSNDEANSSSSPDQLDSPTPDALGSSCSLVLEPDSTS</sequence>
<dbReference type="Proteomes" id="UP000243459">
    <property type="component" value="Chromosome 7"/>
</dbReference>
<dbReference type="EMBL" id="CM007387">
    <property type="protein sequence ID" value="ONK63963.1"/>
    <property type="molecule type" value="Genomic_DNA"/>
</dbReference>
<accession>A0A5P1EDW7</accession>
<evidence type="ECO:0000313" key="2">
    <source>
        <dbReference type="EMBL" id="ONK63963.1"/>
    </source>
</evidence>
<reference evidence="3" key="1">
    <citation type="journal article" date="2017" name="Nat. Commun.">
        <title>The asparagus genome sheds light on the origin and evolution of a young Y chromosome.</title>
        <authorList>
            <person name="Harkess A."/>
            <person name="Zhou J."/>
            <person name="Xu C."/>
            <person name="Bowers J.E."/>
            <person name="Van der Hulst R."/>
            <person name="Ayyampalayam S."/>
            <person name="Mercati F."/>
            <person name="Riccardi P."/>
            <person name="McKain M.R."/>
            <person name="Kakrana A."/>
            <person name="Tang H."/>
            <person name="Ray J."/>
            <person name="Groenendijk J."/>
            <person name="Arikit S."/>
            <person name="Mathioni S.M."/>
            <person name="Nakano M."/>
            <person name="Shan H."/>
            <person name="Telgmann-Rauber A."/>
            <person name="Kanno A."/>
            <person name="Yue Z."/>
            <person name="Chen H."/>
            <person name="Li W."/>
            <person name="Chen Y."/>
            <person name="Xu X."/>
            <person name="Zhang Y."/>
            <person name="Luo S."/>
            <person name="Chen H."/>
            <person name="Gao J."/>
            <person name="Mao Z."/>
            <person name="Pires J.C."/>
            <person name="Luo M."/>
            <person name="Kudrna D."/>
            <person name="Wing R.A."/>
            <person name="Meyers B.C."/>
            <person name="Yi K."/>
            <person name="Kong H."/>
            <person name="Lavrijsen P."/>
            <person name="Sunseri F."/>
            <person name="Falavigna A."/>
            <person name="Ye Y."/>
            <person name="Leebens-Mack J.H."/>
            <person name="Chen G."/>
        </authorList>
    </citation>
    <scope>NUCLEOTIDE SEQUENCE [LARGE SCALE GENOMIC DNA]</scope>
    <source>
        <strain evidence="3">cv. DH0086</strain>
    </source>
</reference>
<feature type="compositionally biased region" description="Basic and acidic residues" evidence="1">
    <location>
        <begin position="82"/>
        <end position="94"/>
    </location>
</feature>
<proteinExistence type="predicted"/>
<evidence type="ECO:0000256" key="1">
    <source>
        <dbReference type="SAM" id="MobiDB-lite"/>
    </source>
</evidence>
<gene>
    <name evidence="2" type="ORF">A4U43_C07F20710</name>
</gene>
<evidence type="ECO:0000313" key="3">
    <source>
        <dbReference type="Proteomes" id="UP000243459"/>
    </source>
</evidence>
<feature type="region of interest" description="Disordered" evidence="1">
    <location>
        <begin position="77"/>
        <end position="135"/>
    </location>
</feature>
<feature type="region of interest" description="Disordered" evidence="1">
    <location>
        <begin position="1"/>
        <end position="24"/>
    </location>
</feature>
<organism evidence="2 3">
    <name type="scientific">Asparagus officinalis</name>
    <name type="common">Garden asparagus</name>
    <dbReference type="NCBI Taxonomy" id="4686"/>
    <lineage>
        <taxon>Eukaryota</taxon>
        <taxon>Viridiplantae</taxon>
        <taxon>Streptophyta</taxon>
        <taxon>Embryophyta</taxon>
        <taxon>Tracheophyta</taxon>
        <taxon>Spermatophyta</taxon>
        <taxon>Magnoliopsida</taxon>
        <taxon>Liliopsida</taxon>
        <taxon>Asparagales</taxon>
        <taxon>Asparagaceae</taxon>
        <taxon>Asparagoideae</taxon>
        <taxon>Asparagus</taxon>
    </lineage>
</organism>
<dbReference type="AlphaFoldDB" id="A0A5P1EDW7"/>
<name>A0A5P1EDW7_ASPOF</name>
<protein>
    <submittedName>
        <fullName evidence="2">Uncharacterized protein</fullName>
    </submittedName>
</protein>